<dbReference type="SUPFAM" id="SSF54593">
    <property type="entry name" value="Glyoxalase/Bleomycin resistance protein/Dihydroxybiphenyl dioxygenase"/>
    <property type="match status" value="1"/>
</dbReference>
<dbReference type="EMBL" id="CP009285">
    <property type="protein sequence ID" value="AIQ59460.1"/>
    <property type="molecule type" value="Genomic_DNA"/>
</dbReference>
<evidence type="ECO:0000313" key="2">
    <source>
        <dbReference type="EMBL" id="AIQ59460.1"/>
    </source>
</evidence>
<dbReference type="Proteomes" id="UP000029518">
    <property type="component" value="Chromosome"/>
</dbReference>
<evidence type="ECO:0000259" key="1">
    <source>
        <dbReference type="PROSITE" id="PS51819"/>
    </source>
</evidence>
<gene>
    <name evidence="2" type="ORF">PBOR_22835</name>
</gene>
<keyword evidence="3" id="KW-1185">Reference proteome</keyword>
<dbReference type="PANTHER" id="PTHR36113:SF3">
    <property type="entry name" value="SLL5075 PROTEIN"/>
    <property type="match status" value="1"/>
</dbReference>
<dbReference type="InterPro" id="IPR037523">
    <property type="entry name" value="VOC_core"/>
</dbReference>
<dbReference type="HOGENOM" id="CLU_046006_18_3_9"/>
<name>A0A089LHA6_PAEBO</name>
<dbReference type="OrthoDB" id="9796521at2"/>
<dbReference type="InterPro" id="IPR004360">
    <property type="entry name" value="Glyas_Fos-R_dOase_dom"/>
</dbReference>
<dbReference type="Gene3D" id="3.10.180.10">
    <property type="entry name" value="2,3-Dihydroxybiphenyl 1,2-Dioxygenase, domain 1"/>
    <property type="match status" value="1"/>
</dbReference>
<feature type="domain" description="VOC" evidence="1">
    <location>
        <begin position="2"/>
        <end position="127"/>
    </location>
</feature>
<protein>
    <recommendedName>
        <fullName evidence="1">VOC domain-containing protein</fullName>
    </recommendedName>
</protein>
<dbReference type="InterPro" id="IPR051332">
    <property type="entry name" value="Fosfomycin_Res_Enzymes"/>
</dbReference>
<accession>A0A089LHA6</accession>
<sequence length="131" mass="14812">MKLGAIALCVDDMEKMVRFYRDLMRMDLDYDGGGFTGVRTAEGVYFNLCERELFESQLSRKFDYPRGLNGTMEITFGVPHFADVDLEYNRLIEAGVQPVYPPTTEPYGLRICYIADPEGNLIEICSDGSGE</sequence>
<reference evidence="2" key="1">
    <citation type="submission" date="2014-08" db="EMBL/GenBank/DDBJ databases">
        <title>Comparative genomics of the Paenibacillus odorifer group.</title>
        <authorList>
            <person name="den Bakker H.C."/>
            <person name="Tsai Y.-C.Y.-C."/>
            <person name="Martin N."/>
            <person name="Korlach J."/>
            <person name="Wiedmann M."/>
        </authorList>
    </citation>
    <scope>NUCLEOTIDE SEQUENCE [LARGE SCALE GENOMIC DNA]</scope>
    <source>
        <strain evidence="2">DSM 13188</strain>
    </source>
</reference>
<dbReference type="AlphaFoldDB" id="A0A089LHA6"/>
<dbReference type="InterPro" id="IPR029068">
    <property type="entry name" value="Glyas_Bleomycin-R_OHBP_Dase"/>
</dbReference>
<dbReference type="PROSITE" id="PS51819">
    <property type="entry name" value="VOC"/>
    <property type="match status" value="1"/>
</dbReference>
<organism evidence="2 3">
    <name type="scientific">Paenibacillus borealis</name>
    <dbReference type="NCBI Taxonomy" id="160799"/>
    <lineage>
        <taxon>Bacteria</taxon>
        <taxon>Bacillati</taxon>
        <taxon>Bacillota</taxon>
        <taxon>Bacilli</taxon>
        <taxon>Bacillales</taxon>
        <taxon>Paenibacillaceae</taxon>
        <taxon>Paenibacillus</taxon>
    </lineage>
</organism>
<dbReference type="Pfam" id="PF00903">
    <property type="entry name" value="Glyoxalase"/>
    <property type="match status" value="1"/>
</dbReference>
<dbReference type="KEGG" id="pbd:PBOR_22835"/>
<proteinExistence type="predicted"/>
<dbReference type="RefSeq" id="WP_042215366.1">
    <property type="nucleotide sequence ID" value="NZ_CP009285.1"/>
</dbReference>
<dbReference type="PANTHER" id="PTHR36113">
    <property type="entry name" value="LYASE, PUTATIVE-RELATED-RELATED"/>
    <property type="match status" value="1"/>
</dbReference>
<evidence type="ECO:0000313" key="3">
    <source>
        <dbReference type="Proteomes" id="UP000029518"/>
    </source>
</evidence>